<reference evidence="1 2" key="1">
    <citation type="submission" date="2013-09" db="EMBL/GenBank/DDBJ databases">
        <title>High correlation between genotypes and phenotypes of environmental bacteria Comamonas testosteroni strains.</title>
        <authorList>
            <person name="Liu L."/>
            <person name="Zhu W."/>
            <person name="Xia X."/>
            <person name="Xu B."/>
            <person name="Luo M."/>
            <person name="Wang G."/>
        </authorList>
    </citation>
    <scope>NUCLEOTIDE SEQUENCE [LARGE SCALE GENOMIC DNA]</scope>
    <source>
        <strain evidence="1 2">JL40</strain>
    </source>
</reference>
<sequence length="45" mass="4844">MRDAMTGMRDLTTGSNCPIAASRVAMINAWIADITQSRPLSASFN</sequence>
<gene>
    <name evidence="1" type="ORF">P353_17780</name>
</gene>
<name>A0A096FD75_COMTE</name>
<proteinExistence type="predicted"/>
<comment type="caution">
    <text evidence="1">The sequence shown here is derived from an EMBL/GenBank/DDBJ whole genome shotgun (WGS) entry which is preliminary data.</text>
</comment>
<protein>
    <submittedName>
        <fullName evidence="1">Uncharacterized protein</fullName>
    </submittedName>
</protein>
<evidence type="ECO:0000313" key="1">
    <source>
        <dbReference type="EMBL" id="KGH27728.1"/>
    </source>
</evidence>
<organism evidence="1 2">
    <name type="scientific">Comamonas testosteroni</name>
    <name type="common">Pseudomonas testosteroni</name>
    <dbReference type="NCBI Taxonomy" id="285"/>
    <lineage>
        <taxon>Bacteria</taxon>
        <taxon>Pseudomonadati</taxon>
        <taxon>Pseudomonadota</taxon>
        <taxon>Betaproteobacteria</taxon>
        <taxon>Burkholderiales</taxon>
        <taxon>Comamonadaceae</taxon>
        <taxon>Comamonas</taxon>
    </lineage>
</organism>
<accession>A0A096FD75</accession>
<dbReference type="EMBL" id="AWOR01000058">
    <property type="protein sequence ID" value="KGH27728.1"/>
    <property type="molecule type" value="Genomic_DNA"/>
</dbReference>
<dbReference type="Proteomes" id="UP000029553">
    <property type="component" value="Unassembled WGS sequence"/>
</dbReference>
<dbReference type="AlphaFoldDB" id="A0A096FD75"/>
<evidence type="ECO:0000313" key="2">
    <source>
        <dbReference type="Proteomes" id="UP000029553"/>
    </source>
</evidence>